<evidence type="ECO:0000313" key="3">
    <source>
        <dbReference type="Proteomes" id="UP001341840"/>
    </source>
</evidence>
<dbReference type="PANTHER" id="PTHR22778:SF52">
    <property type="entry name" value="SERINE HYDROLASE FSH DOMAIN-CONTAINING PROTEIN"/>
    <property type="match status" value="1"/>
</dbReference>
<dbReference type="Gene3D" id="3.40.50.1820">
    <property type="entry name" value="alpha/beta hydrolase"/>
    <property type="match status" value="1"/>
</dbReference>
<dbReference type="Proteomes" id="UP001341840">
    <property type="component" value="Unassembled WGS sequence"/>
</dbReference>
<gene>
    <name evidence="2" type="ORF">PIB30_085185</name>
</gene>
<evidence type="ECO:0000313" key="2">
    <source>
        <dbReference type="EMBL" id="MED6163978.1"/>
    </source>
</evidence>
<dbReference type="PANTHER" id="PTHR22778">
    <property type="entry name" value="OVARIAN CANCER GENE-2 PROTEIN-RELATED"/>
    <property type="match status" value="1"/>
</dbReference>
<dbReference type="EMBL" id="JASCZI010122238">
    <property type="protein sequence ID" value="MED6163978.1"/>
    <property type="molecule type" value="Genomic_DNA"/>
</dbReference>
<reference evidence="2 3" key="1">
    <citation type="journal article" date="2023" name="Plants (Basel)">
        <title>Bridging the Gap: Combining Genomics and Transcriptomics Approaches to Understand Stylosanthes scabra, an Orphan Legume from the Brazilian Caatinga.</title>
        <authorList>
            <person name="Ferreira-Neto J.R.C."/>
            <person name="da Silva M.D."/>
            <person name="Binneck E."/>
            <person name="de Melo N.F."/>
            <person name="da Silva R.H."/>
            <person name="de Melo A.L.T.M."/>
            <person name="Pandolfi V."/>
            <person name="Bustamante F.O."/>
            <person name="Brasileiro-Vidal A.C."/>
            <person name="Benko-Iseppon A.M."/>
        </authorList>
    </citation>
    <scope>NUCLEOTIDE SEQUENCE [LARGE SCALE GENOMIC DNA]</scope>
    <source>
        <tissue evidence="2">Leaves</tissue>
    </source>
</reference>
<keyword evidence="3" id="KW-1185">Reference proteome</keyword>
<dbReference type="SUPFAM" id="SSF53474">
    <property type="entry name" value="alpha/beta-Hydrolases"/>
    <property type="match status" value="1"/>
</dbReference>
<sequence>MEDHKRHERKPRILCLHGYRTSGEILKKSIMSRWPETITHEKLDLVFLKGKFPALGKSTIDGVSDPPYYEWFITDEDFLLVRKCEECVAYIEDYMIKNGPFDGLLGFSQGAVVASAMAAMQAKGTALGKVEKIKFLILISGAKFGGINMYEMPKLASHALSEPIDLPSLHIIGELDFQRQESILLLEAFRDPVVIHHPTGHTIPTLG</sequence>
<evidence type="ECO:0000259" key="1">
    <source>
        <dbReference type="Pfam" id="PF03959"/>
    </source>
</evidence>
<proteinExistence type="predicted"/>
<comment type="caution">
    <text evidence="2">The sequence shown here is derived from an EMBL/GenBank/DDBJ whole genome shotgun (WGS) entry which is preliminary data.</text>
</comment>
<accession>A0ABU6UVD9</accession>
<organism evidence="2 3">
    <name type="scientific">Stylosanthes scabra</name>
    <dbReference type="NCBI Taxonomy" id="79078"/>
    <lineage>
        <taxon>Eukaryota</taxon>
        <taxon>Viridiplantae</taxon>
        <taxon>Streptophyta</taxon>
        <taxon>Embryophyta</taxon>
        <taxon>Tracheophyta</taxon>
        <taxon>Spermatophyta</taxon>
        <taxon>Magnoliopsida</taxon>
        <taxon>eudicotyledons</taxon>
        <taxon>Gunneridae</taxon>
        <taxon>Pentapetalae</taxon>
        <taxon>rosids</taxon>
        <taxon>fabids</taxon>
        <taxon>Fabales</taxon>
        <taxon>Fabaceae</taxon>
        <taxon>Papilionoideae</taxon>
        <taxon>50 kb inversion clade</taxon>
        <taxon>dalbergioids sensu lato</taxon>
        <taxon>Dalbergieae</taxon>
        <taxon>Pterocarpus clade</taxon>
        <taxon>Stylosanthes</taxon>
    </lineage>
</organism>
<feature type="domain" description="Serine hydrolase" evidence="1">
    <location>
        <begin position="9"/>
        <end position="205"/>
    </location>
</feature>
<dbReference type="InterPro" id="IPR005645">
    <property type="entry name" value="FSH-like_dom"/>
</dbReference>
<protein>
    <recommendedName>
        <fullName evidence="1">Serine hydrolase domain-containing protein</fullName>
    </recommendedName>
</protein>
<dbReference type="InterPro" id="IPR029058">
    <property type="entry name" value="AB_hydrolase_fold"/>
</dbReference>
<dbReference type="Pfam" id="PF03959">
    <property type="entry name" value="FSH1"/>
    <property type="match status" value="1"/>
</dbReference>
<name>A0ABU6UVD9_9FABA</name>